<evidence type="ECO:0000256" key="6">
    <source>
        <dbReference type="RuleBase" id="RU000461"/>
    </source>
</evidence>
<dbReference type="PRINTS" id="PR00463">
    <property type="entry name" value="EP450I"/>
</dbReference>
<comment type="cofactor">
    <cofactor evidence="1 5">
        <name>heme</name>
        <dbReference type="ChEBI" id="CHEBI:30413"/>
    </cofactor>
</comment>
<comment type="caution">
    <text evidence="7">The sequence shown here is derived from an EMBL/GenBank/DDBJ whole genome shotgun (WGS) entry which is preliminary data.</text>
</comment>
<keyword evidence="3 5" id="KW-0479">Metal-binding</keyword>
<keyword evidence="2 5" id="KW-0349">Heme</keyword>
<dbReference type="GO" id="GO:0016705">
    <property type="term" value="F:oxidoreductase activity, acting on paired donors, with incorporation or reduction of molecular oxygen"/>
    <property type="evidence" value="ECO:0007669"/>
    <property type="project" value="InterPro"/>
</dbReference>
<dbReference type="PANTHER" id="PTHR24305">
    <property type="entry name" value="CYTOCHROME P450"/>
    <property type="match status" value="1"/>
</dbReference>
<dbReference type="Gene3D" id="1.10.630.10">
    <property type="entry name" value="Cytochrome P450"/>
    <property type="match status" value="1"/>
</dbReference>
<organism evidence="7 8">
    <name type="scientific">Xylaria grammica</name>
    <dbReference type="NCBI Taxonomy" id="363999"/>
    <lineage>
        <taxon>Eukaryota</taxon>
        <taxon>Fungi</taxon>
        <taxon>Dikarya</taxon>
        <taxon>Ascomycota</taxon>
        <taxon>Pezizomycotina</taxon>
        <taxon>Sordariomycetes</taxon>
        <taxon>Xylariomycetidae</taxon>
        <taxon>Xylariales</taxon>
        <taxon>Xylariaceae</taxon>
        <taxon>Xylaria</taxon>
    </lineage>
</organism>
<dbReference type="STRING" id="363999.A0A439CXK9"/>
<comment type="similarity">
    <text evidence="6">Belongs to the cytochrome P450 family.</text>
</comment>
<dbReference type="AlphaFoldDB" id="A0A439CXK9"/>
<dbReference type="InterPro" id="IPR036396">
    <property type="entry name" value="Cyt_P450_sf"/>
</dbReference>
<dbReference type="GO" id="GO:0005506">
    <property type="term" value="F:iron ion binding"/>
    <property type="evidence" value="ECO:0007669"/>
    <property type="project" value="InterPro"/>
</dbReference>
<evidence type="ECO:0000313" key="7">
    <source>
        <dbReference type="EMBL" id="RWA06751.1"/>
    </source>
</evidence>
<evidence type="ECO:0000256" key="1">
    <source>
        <dbReference type="ARBA" id="ARBA00001971"/>
    </source>
</evidence>
<sequence>MEDGMYEELGLVFDKIDNYESRDEDVPIMELFFCYTGDIVSRYLFGESLGLVTSSDFIERSEQLRSFTKGIWIAIHFQFIRNALLALPRSFIAHLNGTWVKVLWFTENLARNAILNFGMKRVSSEKEVGETIFDHILAEDARRQQKGAHAEPVTFRELADESTGILNAGTEPTATMLSYATYFWVRFTHVQNRVLCELATVTRENGRLPLAKLETLPYFTGFVKESLRYMPLVPGRLPRTVPRGGLYVPSTGETIPEGYVVGMNHITIHFNKDIFKRPEEFLPERWIGDGGKELNQWLLTFSKGRTDCIGKTLAYAEMHLLLGNLFARYEILPTPNIHEDMVWVDRVIVHSTRNLRIKVKKRQAENIS</sequence>
<dbReference type="Pfam" id="PF00067">
    <property type="entry name" value="p450"/>
    <property type="match status" value="1"/>
</dbReference>
<dbReference type="EMBL" id="RYZI01000310">
    <property type="protein sequence ID" value="RWA06751.1"/>
    <property type="molecule type" value="Genomic_DNA"/>
</dbReference>
<dbReference type="PANTHER" id="PTHR24305:SF152">
    <property type="entry name" value="P450, PUTATIVE (EUROFUNG)-RELATED"/>
    <property type="match status" value="1"/>
</dbReference>
<evidence type="ECO:0000256" key="4">
    <source>
        <dbReference type="ARBA" id="ARBA00023004"/>
    </source>
</evidence>
<dbReference type="InterPro" id="IPR050121">
    <property type="entry name" value="Cytochrome_P450_monoxygenase"/>
</dbReference>
<dbReference type="PRINTS" id="PR00385">
    <property type="entry name" value="P450"/>
</dbReference>
<dbReference type="GO" id="GO:0020037">
    <property type="term" value="F:heme binding"/>
    <property type="evidence" value="ECO:0007669"/>
    <property type="project" value="InterPro"/>
</dbReference>
<dbReference type="GO" id="GO:0004497">
    <property type="term" value="F:monooxygenase activity"/>
    <property type="evidence" value="ECO:0007669"/>
    <property type="project" value="UniProtKB-KW"/>
</dbReference>
<keyword evidence="6" id="KW-0560">Oxidoreductase</keyword>
<accession>A0A439CXK9</accession>
<evidence type="ECO:0000313" key="8">
    <source>
        <dbReference type="Proteomes" id="UP000286045"/>
    </source>
</evidence>
<dbReference type="InterPro" id="IPR002401">
    <property type="entry name" value="Cyt_P450_E_grp-I"/>
</dbReference>
<evidence type="ECO:0008006" key="9">
    <source>
        <dbReference type="Google" id="ProtNLM"/>
    </source>
</evidence>
<dbReference type="PROSITE" id="PS00086">
    <property type="entry name" value="CYTOCHROME_P450"/>
    <property type="match status" value="1"/>
</dbReference>
<name>A0A439CXK9_9PEZI</name>
<dbReference type="InterPro" id="IPR017972">
    <property type="entry name" value="Cyt_P450_CS"/>
</dbReference>
<keyword evidence="8" id="KW-1185">Reference proteome</keyword>
<keyword evidence="4 5" id="KW-0408">Iron</keyword>
<gene>
    <name evidence="7" type="ORF">EKO27_g8359</name>
</gene>
<protein>
    <recommendedName>
        <fullName evidence="9">Cytochrome P450</fullName>
    </recommendedName>
</protein>
<dbReference type="SUPFAM" id="SSF48264">
    <property type="entry name" value="Cytochrome P450"/>
    <property type="match status" value="1"/>
</dbReference>
<keyword evidence="6" id="KW-0503">Monooxygenase</keyword>
<dbReference type="Proteomes" id="UP000286045">
    <property type="component" value="Unassembled WGS sequence"/>
</dbReference>
<evidence type="ECO:0000256" key="2">
    <source>
        <dbReference type="ARBA" id="ARBA00022617"/>
    </source>
</evidence>
<reference evidence="7 8" key="1">
    <citation type="submission" date="2018-12" db="EMBL/GenBank/DDBJ databases">
        <title>Draft genome sequence of Xylaria grammica IHI A82.</title>
        <authorList>
            <person name="Buettner E."/>
            <person name="Kellner H."/>
        </authorList>
    </citation>
    <scope>NUCLEOTIDE SEQUENCE [LARGE SCALE GENOMIC DNA]</scope>
    <source>
        <strain evidence="7 8">IHI A82</strain>
    </source>
</reference>
<dbReference type="InterPro" id="IPR001128">
    <property type="entry name" value="Cyt_P450"/>
</dbReference>
<evidence type="ECO:0000256" key="3">
    <source>
        <dbReference type="ARBA" id="ARBA00022723"/>
    </source>
</evidence>
<evidence type="ECO:0000256" key="5">
    <source>
        <dbReference type="PIRSR" id="PIRSR602401-1"/>
    </source>
</evidence>
<feature type="binding site" description="axial binding residue" evidence="5">
    <location>
        <position position="308"/>
    </location>
    <ligand>
        <name>heme</name>
        <dbReference type="ChEBI" id="CHEBI:30413"/>
    </ligand>
    <ligandPart>
        <name>Fe</name>
        <dbReference type="ChEBI" id="CHEBI:18248"/>
    </ligandPart>
</feature>
<proteinExistence type="inferred from homology"/>